<sequence length="374" mass="43282">MFLIQYIPMLEVLFFNLFAINKCCHKKYSAAKTVLVLFLWSALLLVISNNFVEYTGLKGNGQFMTAGLLYLIPLKFLYKEKILILCSVTCTCCVYTIGIFAVSRQLSYMMGSEFFLLLILENIIFLITLVPFYRQFMANFIRVLNNIGSFDKQWYKYLAITSCLFFITFSTVQSAFISETAAIHKILALVFLLVTIFMSYFIFYRIIMDSIKMTQLERAVLYDPLTGLGNRKHLWENLHSLIEADQTFSVLFMDLDHFKQINDQYGHMIGDEYLKHFSRISSDILQDHGEVYRFGGDEFVAVYRGIVPESVLTALKECRDWDIGAPCPFNQVSTGFLLCEPPHESVEEILHRVDELMYENKLKKKEQSDAPAVQ</sequence>
<feature type="domain" description="GGDEF" evidence="2">
    <location>
        <begin position="246"/>
        <end position="374"/>
    </location>
</feature>
<dbReference type="Gene3D" id="3.30.70.270">
    <property type="match status" value="1"/>
</dbReference>
<dbReference type="GO" id="GO:0052621">
    <property type="term" value="F:diguanylate cyclase activity"/>
    <property type="evidence" value="ECO:0007669"/>
    <property type="project" value="TreeGrafter"/>
</dbReference>
<feature type="transmembrane region" description="Helical" evidence="1">
    <location>
        <begin position="30"/>
        <end position="47"/>
    </location>
</feature>
<dbReference type="SMART" id="SM00267">
    <property type="entry name" value="GGDEF"/>
    <property type="match status" value="1"/>
</dbReference>
<dbReference type="InterPro" id="IPR043128">
    <property type="entry name" value="Rev_trsase/Diguanyl_cyclase"/>
</dbReference>
<name>A0A9D2LR95_9FIRM</name>
<dbReference type="AlphaFoldDB" id="A0A9D2LR95"/>
<dbReference type="Proteomes" id="UP000823842">
    <property type="component" value="Unassembled WGS sequence"/>
</dbReference>
<feature type="transmembrane region" description="Helical" evidence="1">
    <location>
        <begin position="114"/>
        <end position="133"/>
    </location>
</feature>
<evidence type="ECO:0000313" key="3">
    <source>
        <dbReference type="EMBL" id="HJB27902.1"/>
    </source>
</evidence>
<dbReference type="InterPro" id="IPR050469">
    <property type="entry name" value="Diguanylate_Cyclase"/>
</dbReference>
<proteinExistence type="predicted"/>
<feature type="transmembrane region" description="Helical" evidence="1">
    <location>
        <begin position="59"/>
        <end position="77"/>
    </location>
</feature>
<feature type="transmembrane region" description="Helical" evidence="1">
    <location>
        <begin position="182"/>
        <end position="203"/>
    </location>
</feature>
<dbReference type="EMBL" id="DWYZ01000078">
    <property type="protein sequence ID" value="HJB27902.1"/>
    <property type="molecule type" value="Genomic_DNA"/>
</dbReference>
<protein>
    <submittedName>
        <fullName evidence="3">GGDEF domain-containing protein</fullName>
    </submittedName>
</protein>
<dbReference type="Pfam" id="PF00990">
    <property type="entry name" value="GGDEF"/>
    <property type="match status" value="1"/>
</dbReference>
<keyword evidence="1" id="KW-0472">Membrane</keyword>
<dbReference type="PANTHER" id="PTHR45138">
    <property type="entry name" value="REGULATORY COMPONENTS OF SENSORY TRANSDUCTION SYSTEM"/>
    <property type="match status" value="1"/>
</dbReference>
<dbReference type="SUPFAM" id="SSF55073">
    <property type="entry name" value="Nucleotide cyclase"/>
    <property type="match status" value="1"/>
</dbReference>
<evidence type="ECO:0000259" key="2">
    <source>
        <dbReference type="PROSITE" id="PS50887"/>
    </source>
</evidence>
<gene>
    <name evidence="3" type="ORF">IAA06_03805</name>
</gene>
<feature type="transmembrane region" description="Helical" evidence="1">
    <location>
        <begin position="82"/>
        <end position="102"/>
    </location>
</feature>
<dbReference type="PANTHER" id="PTHR45138:SF9">
    <property type="entry name" value="DIGUANYLATE CYCLASE DGCM-RELATED"/>
    <property type="match status" value="1"/>
</dbReference>
<organism evidence="3 4">
    <name type="scientific">Candidatus Blautia faecavium</name>
    <dbReference type="NCBI Taxonomy" id="2838487"/>
    <lineage>
        <taxon>Bacteria</taxon>
        <taxon>Bacillati</taxon>
        <taxon>Bacillota</taxon>
        <taxon>Clostridia</taxon>
        <taxon>Lachnospirales</taxon>
        <taxon>Lachnospiraceae</taxon>
        <taxon>Blautia</taxon>
    </lineage>
</organism>
<reference evidence="3" key="2">
    <citation type="submission" date="2021-04" db="EMBL/GenBank/DDBJ databases">
        <authorList>
            <person name="Gilroy R."/>
        </authorList>
    </citation>
    <scope>NUCLEOTIDE SEQUENCE</scope>
    <source>
        <strain evidence="3">ChiSjej1B19-5720</strain>
    </source>
</reference>
<keyword evidence="1" id="KW-0812">Transmembrane</keyword>
<accession>A0A9D2LR95</accession>
<dbReference type="PROSITE" id="PS50887">
    <property type="entry name" value="GGDEF"/>
    <property type="match status" value="1"/>
</dbReference>
<evidence type="ECO:0000313" key="4">
    <source>
        <dbReference type="Proteomes" id="UP000823842"/>
    </source>
</evidence>
<feature type="transmembrane region" description="Helical" evidence="1">
    <location>
        <begin position="154"/>
        <end position="176"/>
    </location>
</feature>
<dbReference type="InterPro" id="IPR029787">
    <property type="entry name" value="Nucleotide_cyclase"/>
</dbReference>
<keyword evidence="1" id="KW-1133">Transmembrane helix</keyword>
<feature type="transmembrane region" description="Helical" evidence="1">
    <location>
        <begin position="6"/>
        <end position="23"/>
    </location>
</feature>
<dbReference type="GO" id="GO:0005886">
    <property type="term" value="C:plasma membrane"/>
    <property type="evidence" value="ECO:0007669"/>
    <property type="project" value="TreeGrafter"/>
</dbReference>
<dbReference type="InterPro" id="IPR000160">
    <property type="entry name" value="GGDEF_dom"/>
</dbReference>
<reference evidence="3" key="1">
    <citation type="journal article" date="2021" name="PeerJ">
        <title>Extensive microbial diversity within the chicken gut microbiome revealed by metagenomics and culture.</title>
        <authorList>
            <person name="Gilroy R."/>
            <person name="Ravi A."/>
            <person name="Getino M."/>
            <person name="Pursley I."/>
            <person name="Horton D.L."/>
            <person name="Alikhan N.F."/>
            <person name="Baker D."/>
            <person name="Gharbi K."/>
            <person name="Hall N."/>
            <person name="Watson M."/>
            <person name="Adriaenssens E.M."/>
            <person name="Foster-Nyarko E."/>
            <person name="Jarju S."/>
            <person name="Secka A."/>
            <person name="Antonio M."/>
            <person name="Oren A."/>
            <person name="Chaudhuri R.R."/>
            <person name="La Ragione R."/>
            <person name="Hildebrand F."/>
            <person name="Pallen M.J."/>
        </authorList>
    </citation>
    <scope>NUCLEOTIDE SEQUENCE</scope>
    <source>
        <strain evidence="3">ChiSjej1B19-5720</strain>
    </source>
</reference>
<dbReference type="GO" id="GO:0043709">
    <property type="term" value="P:cell adhesion involved in single-species biofilm formation"/>
    <property type="evidence" value="ECO:0007669"/>
    <property type="project" value="TreeGrafter"/>
</dbReference>
<comment type="caution">
    <text evidence="3">The sequence shown here is derived from an EMBL/GenBank/DDBJ whole genome shotgun (WGS) entry which is preliminary data.</text>
</comment>
<dbReference type="GO" id="GO:1902201">
    <property type="term" value="P:negative regulation of bacterial-type flagellum-dependent cell motility"/>
    <property type="evidence" value="ECO:0007669"/>
    <property type="project" value="TreeGrafter"/>
</dbReference>
<evidence type="ECO:0000256" key="1">
    <source>
        <dbReference type="SAM" id="Phobius"/>
    </source>
</evidence>
<dbReference type="NCBIfam" id="TIGR00254">
    <property type="entry name" value="GGDEF"/>
    <property type="match status" value="1"/>
</dbReference>
<dbReference type="CDD" id="cd01949">
    <property type="entry name" value="GGDEF"/>
    <property type="match status" value="1"/>
</dbReference>